<dbReference type="Proteomes" id="UP000778970">
    <property type="component" value="Unassembled WGS sequence"/>
</dbReference>
<name>A0A934UXQ9_9PROT</name>
<dbReference type="AlphaFoldDB" id="A0A934UXQ9"/>
<evidence type="ECO:0008006" key="4">
    <source>
        <dbReference type="Google" id="ProtNLM"/>
    </source>
</evidence>
<evidence type="ECO:0000313" key="2">
    <source>
        <dbReference type="EMBL" id="MBK1695742.1"/>
    </source>
</evidence>
<feature type="chain" id="PRO_5037878428" description="Lipoprotein" evidence="1">
    <location>
        <begin position="18"/>
        <end position="253"/>
    </location>
</feature>
<comment type="caution">
    <text evidence="2">The sequence shown here is derived from an EMBL/GenBank/DDBJ whole genome shotgun (WGS) entry which is preliminary data.</text>
</comment>
<accession>A0A934UXQ9</accession>
<proteinExistence type="predicted"/>
<dbReference type="EMBL" id="NRRE01000006">
    <property type="protein sequence ID" value="MBK1695742.1"/>
    <property type="molecule type" value="Genomic_DNA"/>
</dbReference>
<sequence>MRVRFAGLFIAIGLAFAACGAVPPAAPYDPIIQDTATKFDRAFQTFVIKLNRTAGTPAGAYASHQDFYDTWRGELAHLRNRAVATDPADACPLSGATAEAFADLAQTSGALGGQALGAGGDLAELIEVALSRVAARLDALSAELNQPPGTLTPSQIETLRAKRAAWTAKRARLQGVANAMAVSQVSAPEGGCSTIVVAKLDQQFTDFERFHQAQGAIGVPARAQAPVILMNVTIQNVLKVQAVKQQKAAAGLL</sequence>
<feature type="signal peptide" evidence="1">
    <location>
        <begin position="1"/>
        <end position="17"/>
    </location>
</feature>
<dbReference type="PROSITE" id="PS51257">
    <property type="entry name" value="PROKAR_LIPOPROTEIN"/>
    <property type="match status" value="1"/>
</dbReference>
<organism evidence="2 3">
    <name type="scientific">Rhodovibrio salinarum</name>
    <dbReference type="NCBI Taxonomy" id="1087"/>
    <lineage>
        <taxon>Bacteria</taxon>
        <taxon>Pseudomonadati</taxon>
        <taxon>Pseudomonadota</taxon>
        <taxon>Alphaproteobacteria</taxon>
        <taxon>Rhodospirillales</taxon>
        <taxon>Rhodovibrionaceae</taxon>
        <taxon>Rhodovibrio</taxon>
    </lineage>
</organism>
<keyword evidence="1" id="KW-0732">Signal</keyword>
<evidence type="ECO:0000313" key="3">
    <source>
        <dbReference type="Proteomes" id="UP000778970"/>
    </source>
</evidence>
<reference evidence="2" key="1">
    <citation type="submission" date="2017-08" db="EMBL/GenBank/DDBJ databases">
        <authorList>
            <person name="Imhoff J.F."/>
            <person name="Rahn T."/>
            <person name="Kuenzel S."/>
            <person name="Neulinger S.C."/>
        </authorList>
    </citation>
    <scope>NUCLEOTIDE SEQUENCE</scope>
    <source>
        <strain evidence="2">DSM 9154</strain>
    </source>
</reference>
<reference evidence="2" key="2">
    <citation type="journal article" date="2020" name="Microorganisms">
        <title>Osmotic Adaptation and Compatible Solute Biosynthesis of Phototrophic Bacteria as Revealed from Genome Analyses.</title>
        <authorList>
            <person name="Imhoff J.F."/>
            <person name="Rahn T."/>
            <person name="Kunzel S."/>
            <person name="Keller A."/>
            <person name="Neulinger S.C."/>
        </authorList>
    </citation>
    <scope>NUCLEOTIDE SEQUENCE</scope>
    <source>
        <strain evidence="2">DSM 9154</strain>
    </source>
</reference>
<evidence type="ECO:0000256" key="1">
    <source>
        <dbReference type="SAM" id="SignalP"/>
    </source>
</evidence>
<gene>
    <name evidence="2" type="ORF">CKO21_00590</name>
</gene>
<protein>
    <recommendedName>
        <fullName evidence="4">Lipoprotein</fullName>
    </recommendedName>
</protein>
<keyword evidence="3" id="KW-1185">Reference proteome</keyword>